<dbReference type="PANTHER" id="PTHR18896:SF76">
    <property type="entry name" value="PHOSPHOLIPASE"/>
    <property type="match status" value="1"/>
</dbReference>
<comment type="subcellular location">
    <subcellularLocation>
        <location evidence="3">Secreted</location>
    </subcellularLocation>
</comment>
<dbReference type="AlphaFoldDB" id="A0A964T1Z9"/>
<dbReference type="GO" id="GO:0009395">
    <property type="term" value="P:phospholipid catabolic process"/>
    <property type="evidence" value="ECO:0007669"/>
    <property type="project" value="TreeGrafter"/>
</dbReference>
<keyword evidence="7" id="KW-0378">Hydrolase</keyword>
<dbReference type="InterPro" id="IPR025202">
    <property type="entry name" value="PLD-like_dom"/>
</dbReference>
<evidence type="ECO:0000256" key="1">
    <source>
        <dbReference type="ARBA" id="ARBA00000798"/>
    </source>
</evidence>
<dbReference type="InterPro" id="IPR001736">
    <property type="entry name" value="PLipase_D/transphosphatidylase"/>
</dbReference>
<dbReference type="SUPFAM" id="SSF56024">
    <property type="entry name" value="Phospholipase D/nuclease"/>
    <property type="match status" value="2"/>
</dbReference>
<evidence type="ECO:0000313" key="13">
    <source>
        <dbReference type="Proteomes" id="UP000773614"/>
    </source>
</evidence>
<evidence type="ECO:0000256" key="2">
    <source>
        <dbReference type="ARBA" id="ARBA00003145"/>
    </source>
</evidence>
<evidence type="ECO:0000256" key="4">
    <source>
        <dbReference type="ARBA" id="ARBA00018392"/>
    </source>
</evidence>
<dbReference type="InterPro" id="IPR015679">
    <property type="entry name" value="PLipase_D_fam"/>
</dbReference>
<sequence>MDGLADARSGGSGPAASDGGAIPAGAAAGHASAVQPILEPGRNCWRIERADRIALLVDAISYFGAAKAAMRKARRSVMLIGWDYDPRIRLEPHREDAAQPDVLGDLLDWLVANRPGLEVRVLRWDMPLPMALAKYPKIALRIRDWMTSVRLKLKLDGTHPAGASHHQKLLVVDHSIAFCGGIDFGCERWDRPGHVADDPCRVDPDGAPYPPRHDVAMAVTGPIVAALSEVARERWRRATGEAVAPLDCSHDCWPDDLEINIRNGRVGIARTEPEWYAAPSVRESGALFVDMIAAARRSIILENQYFTGDAIVGALAARLSEPDGPEIVVINPAHSPGRFERMAMDTVRTVQVERMRRADRYGRFRIYSPFNAAGQAVIIHSKVAVIDDRLLRIGTSNISNRSIGFDTECDLAIESRPGEPGAAEARETIRAFAVRLLAEHCGVEPDAFAAAYRETGRLAAAIDSFAEGKRLRPMPESRPSAFSRWAARNHLFDPVDSGEAWWLLRRPWRPRRPSGGPRLRSGAA</sequence>
<feature type="domain" description="PLD phosphodiesterase" evidence="11">
    <location>
        <begin position="161"/>
        <end position="188"/>
    </location>
</feature>
<dbReference type="SMART" id="SM00155">
    <property type="entry name" value="PLDc"/>
    <property type="match status" value="2"/>
</dbReference>
<keyword evidence="5" id="KW-0964">Secreted</keyword>
<gene>
    <name evidence="12" type="ORF">E4O86_01955</name>
</gene>
<dbReference type="PANTHER" id="PTHR18896">
    <property type="entry name" value="PHOSPHOLIPASE D"/>
    <property type="match status" value="1"/>
</dbReference>
<feature type="region of interest" description="Disordered" evidence="10">
    <location>
        <begin position="1"/>
        <end position="22"/>
    </location>
</feature>
<keyword evidence="6" id="KW-0677">Repeat</keyword>
<evidence type="ECO:0000256" key="7">
    <source>
        <dbReference type="ARBA" id="ARBA00022801"/>
    </source>
</evidence>
<dbReference type="OrthoDB" id="8828485at2"/>
<comment type="catalytic activity">
    <reaction evidence="1">
        <text>a 1,2-diacyl-sn-glycero-3-phosphocholine + H2O = a 1,2-diacyl-sn-glycero-3-phosphate + choline + H(+)</text>
        <dbReference type="Rhea" id="RHEA:14445"/>
        <dbReference type="ChEBI" id="CHEBI:15354"/>
        <dbReference type="ChEBI" id="CHEBI:15377"/>
        <dbReference type="ChEBI" id="CHEBI:15378"/>
        <dbReference type="ChEBI" id="CHEBI:57643"/>
        <dbReference type="ChEBI" id="CHEBI:58608"/>
        <dbReference type="EC" id="3.1.4.4"/>
    </reaction>
</comment>
<keyword evidence="13" id="KW-1185">Reference proteome</keyword>
<dbReference type="Pfam" id="PF13091">
    <property type="entry name" value="PLDc_2"/>
    <property type="match status" value="1"/>
</dbReference>
<evidence type="ECO:0000256" key="9">
    <source>
        <dbReference type="ARBA" id="ARBA00029594"/>
    </source>
</evidence>
<dbReference type="RefSeq" id="WP_161138828.1">
    <property type="nucleotide sequence ID" value="NZ_SPKJ01000003.1"/>
</dbReference>
<evidence type="ECO:0000256" key="10">
    <source>
        <dbReference type="SAM" id="MobiDB-lite"/>
    </source>
</evidence>
<evidence type="ECO:0000256" key="6">
    <source>
        <dbReference type="ARBA" id="ARBA00022737"/>
    </source>
</evidence>
<feature type="domain" description="PLD phosphodiesterase" evidence="11">
    <location>
        <begin position="375"/>
        <end position="402"/>
    </location>
</feature>
<name>A0A964T1Z9_9HYPH</name>
<evidence type="ECO:0000259" key="11">
    <source>
        <dbReference type="PROSITE" id="PS50035"/>
    </source>
</evidence>
<proteinExistence type="predicted"/>
<comment type="function">
    <text evidence="2">Could be a virulence factor.</text>
</comment>
<dbReference type="PROSITE" id="PS50035">
    <property type="entry name" value="PLD"/>
    <property type="match status" value="2"/>
</dbReference>
<comment type="caution">
    <text evidence="12">The sequence shown here is derived from an EMBL/GenBank/DDBJ whole genome shotgun (WGS) entry which is preliminary data.</text>
</comment>
<keyword evidence="8" id="KW-0443">Lipid metabolism</keyword>
<organism evidence="12 13">
    <name type="scientific">Propylenella binzhouense</name>
    <dbReference type="NCBI Taxonomy" id="2555902"/>
    <lineage>
        <taxon>Bacteria</taxon>
        <taxon>Pseudomonadati</taxon>
        <taxon>Pseudomonadota</taxon>
        <taxon>Alphaproteobacteria</taxon>
        <taxon>Hyphomicrobiales</taxon>
        <taxon>Propylenellaceae</taxon>
        <taxon>Propylenella</taxon>
    </lineage>
</organism>
<dbReference type="CDD" id="cd09140">
    <property type="entry name" value="PLDc_vPLD1_2_like_bac_1"/>
    <property type="match status" value="1"/>
</dbReference>
<evidence type="ECO:0000256" key="3">
    <source>
        <dbReference type="ARBA" id="ARBA00004613"/>
    </source>
</evidence>
<accession>A0A964T1Z9</accession>
<dbReference type="Gene3D" id="3.30.870.10">
    <property type="entry name" value="Endonuclease Chain A"/>
    <property type="match status" value="2"/>
</dbReference>
<dbReference type="EMBL" id="SPKJ01000003">
    <property type="protein sequence ID" value="MYZ46484.1"/>
    <property type="molecule type" value="Genomic_DNA"/>
</dbReference>
<reference evidence="12" key="1">
    <citation type="submission" date="2019-03" db="EMBL/GenBank/DDBJ databases">
        <title>Afifella sp. nov., isolated from activated sludge.</title>
        <authorList>
            <person name="Li Q."/>
            <person name="Liu Y."/>
        </authorList>
    </citation>
    <scope>NUCLEOTIDE SEQUENCE</scope>
    <source>
        <strain evidence="12">L72</strain>
    </source>
</reference>
<dbReference type="GO" id="GO:0005576">
    <property type="term" value="C:extracellular region"/>
    <property type="evidence" value="ECO:0007669"/>
    <property type="project" value="UniProtKB-SubCell"/>
</dbReference>
<evidence type="ECO:0000256" key="5">
    <source>
        <dbReference type="ARBA" id="ARBA00022525"/>
    </source>
</evidence>
<protein>
    <recommendedName>
        <fullName evidence="4">Phospholipase D</fullName>
    </recommendedName>
    <alternativeName>
        <fullName evidence="9">Choline phosphatase</fullName>
    </alternativeName>
</protein>
<dbReference type="Proteomes" id="UP000773614">
    <property type="component" value="Unassembled WGS sequence"/>
</dbReference>
<evidence type="ECO:0000256" key="8">
    <source>
        <dbReference type="ARBA" id="ARBA00023098"/>
    </source>
</evidence>
<dbReference type="CDD" id="cd09143">
    <property type="entry name" value="PLDc_vPLD1_2_like_bac_2"/>
    <property type="match status" value="1"/>
</dbReference>
<evidence type="ECO:0000313" key="12">
    <source>
        <dbReference type="EMBL" id="MYZ46484.1"/>
    </source>
</evidence>
<dbReference type="GO" id="GO:0004630">
    <property type="term" value="F:phospholipase D activity"/>
    <property type="evidence" value="ECO:0007669"/>
    <property type="project" value="UniProtKB-EC"/>
</dbReference>